<dbReference type="Proteomes" id="UP001163823">
    <property type="component" value="Chromosome 3"/>
</dbReference>
<evidence type="ECO:0000259" key="2">
    <source>
        <dbReference type="Pfam" id="PF05678"/>
    </source>
</evidence>
<feature type="compositionally biased region" description="Polar residues" evidence="1">
    <location>
        <begin position="100"/>
        <end position="111"/>
    </location>
</feature>
<dbReference type="GO" id="GO:0005634">
    <property type="term" value="C:nucleus"/>
    <property type="evidence" value="ECO:0007669"/>
    <property type="project" value="TreeGrafter"/>
</dbReference>
<dbReference type="InterPro" id="IPR039607">
    <property type="entry name" value="VQ_8/17/18/20/21/25"/>
</dbReference>
<dbReference type="PANTHER" id="PTHR33143">
    <property type="entry name" value="F16F4.1 PROTEIN-RELATED"/>
    <property type="match status" value="1"/>
</dbReference>
<organism evidence="3 4">
    <name type="scientific">Quillaja saponaria</name>
    <name type="common">Soap bark tree</name>
    <dbReference type="NCBI Taxonomy" id="32244"/>
    <lineage>
        <taxon>Eukaryota</taxon>
        <taxon>Viridiplantae</taxon>
        <taxon>Streptophyta</taxon>
        <taxon>Embryophyta</taxon>
        <taxon>Tracheophyta</taxon>
        <taxon>Spermatophyta</taxon>
        <taxon>Magnoliopsida</taxon>
        <taxon>eudicotyledons</taxon>
        <taxon>Gunneridae</taxon>
        <taxon>Pentapetalae</taxon>
        <taxon>rosids</taxon>
        <taxon>fabids</taxon>
        <taxon>Fabales</taxon>
        <taxon>Quillajaceae</taxon>
        <taxon>Quillaja</taxon>
    </lineage>
</organism>
<feature type="region of interest" description="Disordered" evidence="1">
    <location>
        <begin position="1"/>
        <end position="36"/>
    </location>
</feature>
<feature type="domain" description="VQ" evidence="2">
    <location>
        <begin position="47"/>
        <end position="73"/>
    </location>
</feature>
<gene>
    <name evidence="3" type="ORF">O6P43_005840</name>
</gene>
<reference evidence="3" key="1">
    <citation type="journal article" date="2023" name="Science">
        <title>Elucidation of the pathway for biosynthesis of saponin adjuvants from the soapbark tree.</title>
        <authorList>
            <person name="Reed J."/>
            <person name="Orme A."/>
            <person name="El-Demerdash A."/>
            <person name="Owen C."/>
            <person name="Martin L.B.B."/>
            <person name="Misra R.C."/>
            <person name="Kikuchi S."/>
            <person name="Rejzek M."/>
            <person name="Martin A.C."/>
            <person name="Harkess A."/>
            <person name="Leebens-Mack J."/>
            <person name="Louveau T."/>
            <person name="Stephenson M.J."/>
            <person name="Osbourn A."/>
        </authorList>
    </citation>
    <scope>NUCLEOTIDE SEQUENCE</scope>
    <source>
        <strain evidence="3">S10</strain>
    </source>
</reference>
<evidence type="ECO:0000313" key="3">
    <source>
        <dbReference type="EMBL" id="KAJ7976007.1"/>
    </source>
</evidence>
<dbReference type="AlphaFoldDB" id="A0AAD7Q712"/>
<proteinExistence type="predicted"/>
<feature type="region of interest" description="Disordered" evidence="1">
    <location>
        <begin position="71"/>
        <end position="111"/>
    </location>
</feature>
<dbReference type="EMBL" id="JARAOO010000003">
    <property type="protein sequence ID" value="KAJ7976007.1"/>
    <property type="molecule type" value="Genomic_DNA"/>
</dbReference>
<keyword evidence="4" id="KW-1185">Reference proteome</keyword>
<name>A0AAD7Q712_QUISA</name>
<sequence>MEDMIMMKKHTCMSNKSSPSSSSSPLAMHKNSQTISKTKPKIRIIHIFAPEIIRTDVENFRELVQRLTGKPSVDSENDCKVKKPRVVSGSRKNHHHHQDQSISKGSSTSSNVHEYCDESQLYSGNYMNMTMKMDRIRNGFWGLDPIREINVKEEERVWNGDHQISGRFEDFEGFITSELGESPLLPLDGTHDHMHGFGETQLS</sequence>
<evidence type="ECO:0000256" key="1">
    <source>
        <dbReference type="SAM" id="MobiDB-lite"/>
    </source>
</evidence>
<accession>A0AAD7Q712</accession>
<dbReference type="KEGG" id="qsa:O6P43_005840"/>
<evidence type="ECO:0000313" key="4">
    <source>
        <dbReference type="Proteomes" id="UP001163823"/>
    </source>
</evidence>
<dbReference type="PANTHER" id="PTHR33143:SF3">
    <property type="entry name" value="VQ MOTIF-CONTAINING PROTEIN 17-RELATED"/>
    <property type="match status" value="1"/>
</dbReference>
<dbReference type="Pfam" id="PF05678">
    <property type="entry name" value="VQ"/>
    <property type="match status" value="1"/>
</dbReference>
<comment type="caution">
    <text evidence="3">The sequence shown here is derived from an EMBL/GenBank/DDBJ whole genome shotgun (WGS) entry which is preliminary data.</text>
</comment>
<dbReference type="InterPro" id="IPR008889">
    <property type="entry name" value="VQ"/>
</dbReference>
<protein>
    <submittedName>
        <fullName evidence="3">VQ motif-containing protein</fullName>
    </submittedName>
</protein>